<dbReference type="AlphaFoldDB" id="A0AA89C1S0"/>
<dbReference type="EMBL" id="VSWD01000004">
    <property type="protein sequence ID" value="KAK3105247.1"/>
    <property type="molecule type" value="Genomic_DNA"/>
</dbReference>
<sequence length="96" mass="10998">MRKRKAFRETVKGAKLSDDVTKENGDLIRKLLAHEGVDEAWYFNCNIYAKLKGGDGRRVKFDIDSDIEKKIKKRRSGSRKSDPSRGYETVTDSDSD</sequence>
<name>A0AA89C1S0_PINIB</name>
<reference evidence="2" key="1">
    <citation type="submission" date="2019-08" db="EMBL/GenBank/DDBJ databases">
        <title>The improved chromosome-level genome for the pearl oyster Pinctada fucata martensii using PacBio sequencing and Hi-C.</title>
        <authorList>
            <person name="Zheng Z."/>
        </authorList>
    </citation>
    <scope>NUCLEOTIDE SEQUENCE</scope>
    <source>
        <strain evidence="2">ZZ-2019</strain>
        <tissue evidence="2">Adductor muscle</tissue>
    </source>
</reference>
<evidence type="ECO:0000256" key="1">
    <source>
        <dbReference type="SAM" id="MobiDB-lite"/>
    </source>
</evidence>
<keyword evidence="3" id="KW-1185">Reference proteome</keyword>
<feature type="region of interest" description="Disordered" evidence="1">
    <location>
        <begin position="72"/>
        <end position="96"/>
    </location>
</feature>
<dbReference type="Proteomes" id="UP001186944">
    <property type="component" value="Unassembled WGS sequence"/>
</dbReference>
<organism evidence="2 3">
    <name type="scientific">Pinctada imbricata</name>
    <name type="common">Atlantic pearl-oyster</name>
    <name type="synonym">Pinctada martensii</name>
    <dbReference type="NCBI Taxonomy" id="66713"/>
    <lineage>
        <taxon>Eukaryota</taxon>
        <taxon>Metazoa</taxon>
        <taxon>Spiralia</taxon>
        <taxon>Lophotrochozoa</taxon>
        <taxon>Mollusca</taxon>
        <taxon>Bivalvia</taxon>
        <taxon>Autobranchia</taxon>
        <taxon>Pteriomorphia</taxon>
        <taxon>Pterioida</taxon>
        <taxon>Pterioidea</taxon>
        <taxon>Pteriidae</taxon>
        <taxon>Pinctada</taxon>
    </lineage>
</organism>
<protein>
    <submittedName>
        <fullName evidence="2">Uncharacterized protein</fullName>
    </submittedName>
</protein>
<evidence type="ECO:0000313" key="3">
    <source>
        <dbReference type="Proteomes" id="UP001186944"/>
    </source>
</evidence>
<gene>
    <name evidence="2" type="ORF">FSP39_020742</name>
</gene>
<proteinExistence type="predicted"/>
<evidence type="ECO:0000313" key="2">
    <source>
        <dbReference type="EMBL" id="KAK3105247.1"/>
    </source>
</evidence>
<comment type="caution">
    <text evidence="2">The sequence shown here is derived from an EMBL/GenBank/DDBJ whole genome shotgun (WGS) entry which is preliminary data.</text>
</comment>
<accession>A0AA89C1S0</accession>